<feature type="region of interest" description="Disordered" evidence="3">
    <location>
        <begin position="444"/>
        <end position="465"/>
    </location>
</feature>
<reference evidence="5" key="2">
    <citation type="journal article" date="2017" name="J. Anim. Genet.">
        <title>Multiple reference genome sequences of hot pepper reveal the massive evolution of plant disease resistance genes by retroduplication.</title>
        <authorList>
            <person name="Kim S."/>
            <person name="Park J."/>
            <person name="Yeom S.-I."/>
            <person name="Kim Y.-M."/>
            <person name="Seo E."/>
            <person name="Kim K.-T."/>
            <person name="Kim M.-S."/>
            <person name="Lee J.M."/>
            <person name="Cheong K."/>
            <person name="Shin H.-S."/>
            <person name="Kim S.-B."/>
            <person name="Han K."/>
            <person name="Lee J."/>
            <person name="Park M."/>
            <person name="Lee H.-A."/>
            <person name="Lee H.-Y."/>
            <person name="Lee Y."/>
            <person name="Oh S."/>
            <person name="Lee J.H."/>
            <person name="Choi E."/>
            <person name="Choi E."/>
            <person name="Lee S.E."/>
            <person name="Jeon J."/>
            <person name="Kim H."/>
            <person name="Choi G."/>
            <person name="Song H."/>
            <person name="Lee J."/>
            <person name="Lee S.-C."/>
            <person name="Kwon J.-K."/>
            <person name="Lee H.-Y."/>
            <person name="Koo N."/>
            <person name="Hong Y."/>
            <person name="Kim R.W."/>
            <person name="Kang W.-H."/>
            <person name="Huh J.H."/>
            <person name="Kang B.-C."/>
            <person name="Yang T.-J."/>
            <person name="Lee Y.-H."/>
            <person name="Bennetzen J.L."/>
            <person name="Choi D."/>
        </authorList>
    </citation>
    <scope>NUCLEOTIDE SEQUENCE [LARGE SCALE GENOMIC DNA]</scope>
    <source>
        <strain evidence="5">cv. PBC81</strain>
    </source>
</reference>
<dbReference type="InterPro" id="IPR039781">
    <property type="entry name" value="Rad21/Rec8-like"/>
</dbReference>
<feature type="region of interest" description="Disordered" evidence="3">
    <location>
        <begin position="314"/>
        <end position="340"/>
    </location>
</feature>
<dbReference type="OrthoDB" id="10071381at2759"/>
<dbReference type="GO" id="GO:0008278">
    <property type="term" value="C:cohesin complex"/>
    <property type="evidence" value="ECO:0007669"/>
    <property type="project" value="InterPro"/>
</dbReference>
<feature type="compositionally biased region" description="Basic residues" evidence="3">
    <location>
        <begin position="28"/>
        <end position="46"/>
    </location>
</feature>
<dbReference type="AlphaFoldDB" id="A0A2G2UYV4"/>
<accession>A0A2G2UYV4</accession>
<keyword evidence="2" id="KW-0539">Nucleus</keyword>
<dbReference type="GO" id="GO:0003682">
    <property type="term" value="F:chromatin binding"/>
    <property type="evidence" value="ECO:0007669"/>
    <property type="project" value="TreeGrafter"/>
</dbReference>
<dbReference type="InterPro" id="IPR006910">
    <property type="entry name" value="Rad21_Rec8_N"/>
</dbReference>
<proteinExistence type="predicted"/>
<protein>
    <recommendedName>
        <fullName evidence="4">Rad21/Rec8-like protein N-terminal domain-containing protein</fullName>
    </recommendedName>
</protein>
<comment type="caution">
    <text evidence="5">The sequence shown here is derived from an EMBL/GenBank/DDBJ whole genome shotgun (WGS) entry which is preliminary data.</text>
</comment>
<evidence type="ECO:0000256" key="2">
    <source>
        <dbReference type="ARBA" id="ARBA00023242"/>
    </source>
</evidence>
<feature type="region of interest" description="Disordered" evidence="3">
    <location>
        <begin position="1"/>
        <end position="46"/>
    </location>
</feature>
<dbReference type="STRING" id="33114.A0A2G2UYV4"/>
<evidence type="ECO:0000256" key="1">
    <source>
        <dbReference type="ARBA" id="ARBA00004123"/>
    </source>
</evidence>
<feature type="compositionally biased region" description="Low complexity" evidence="3">
    <location>
        <begin position="316"/>
        <end position="328"/>
    </location>
</feature>
<evidence type="ECO:0000256" key="3">
    <source>
        <dbReference type="SAM" id="MobiDB-lite"/>
    </source>
</evidence>
<dbReference type="PANTHER" id="PTHR12585">
    <property type="entry name" value="SCC1 / RAD21 FAMILY MEMBER"/>
    <property type="match status" value="1"/>
</dbReference>
<feature type="compositionally biased region" description="Pro residues" evidence="3">
    <location>
        <begin position="14"/>
        <end position="25"/>
    </location>
</feature>
<dbReference type="GO" id="GO:1990414">
    <property type="term" value="P:replication-born double-strand break repair via sister chromatid exchange"/>
    <property type="evidence" value="ECO:0007669"/>
    <property type="project" value="TreeGrafter"/>
</dbReference>
<feature type="compositionally biased region" description="Polar residues" evidence="3">
    <location>
        <begin position="1"/>
        <end position="10"/>
    </location>
</feature>
<dbReference type="EMBL" id="MLFT02001170">
    <property type="protein sequence ID" value="PHT25925.1"/>
    <property type="molecule type" value="Genomic_DNA"/>
</dbReference>
<feature type="region of interest" description="Disordered" evidence="3">
    <location>
        <begin position="106"/>
        <end position="178"/>
    </location>
</feature>
<dbReference type="GO" id="GO:0007062">
    <property type="term" value="P:sister chromatid cohesion"/>
    <property type="evidence" value="ECO:0007669"/>
    <property type="project" value="InterPro"/>
</dbReference>
<dbReference type="Pfam" id="PF04825">
    <property type="entry name" value="Rad21_Rec8_N"/>
    <property type="match status" value="1"/>
</dbReference>
<gene>
    <name evidence="5" type="ORF">CQW23_34455</name>
</gene>
<reference evidence="5" key="1">
    <citation type="journal article" date="2017" name="Genome Biol.">
        <title>New reference genome sequences of hot pepper reveal the massive evolution of plant disease-resistance genes by retroduplication.</title>
        <authorList>
            <person name="Kim S."/>
            <person name="Park J."/>
            <person name="Yeom S.I."/>
            <person name="Kim Y.M."/>
            <person name="Seo E."/>
            <person name="Kim K.T."/>
            <person name="Kim M.S."/>
            <person name="Lee J.M."/>
            <person name="Cheong K."/>
            <person name="Shin H.S."/>
            <person name="Kim S.B."/>
            <person name="Han K."/>
            <person name="Lee J."/>
            <person name="Park M."/>
            <person name="Lee H.A."/>
            <person name="Lee H.Y."/>
            <person name="Lee Y."/>
            <person name="Oh S."/>
            <person name="Lee J.H."/>
            <person name="Choi E."/>
            <person name="Choi E."/>
            <person name="Lee S.E."/>
            <person name="Jeon J."/>
            <person name="Kim H."/>
            <person name="Choi G."/>
            <person name="Song H."/>
            <person name="Lee J."/>
            <person name="Lee S.C."/>
            <person name="Kwon J.K."/>
            <person name="Lee H.Y."/>
            <person name="Koo N."/>
            <person name="Hong Y."/>
            <person name="Kim R.W."/>
            <person name="Kang W.H."/>
            <person name="Huh J.H."/>
            <person name="Kang B.C."/>
            <person name="Yang T.J."/>
            <person name="Lee Y.H."/>
            <person name="Bennetzen J.L."/>
            <person name="Choi D."/>
        </authorList>
    </citation>
    <scope>NUCLEOTIDE SEQUENCE [LARGE SCALE GENOMIC DNA]</scope>
    <source>
        <strain evidence="5">PBC81</strain>
        <tissue evidence="5">Leaf</tissue>
    </source>
</reference>
<feature type="domain" description="Rad21/Rec8-like protein N-terminal" evidence="4">
    <location>
        <begin position="191"/>
        <end position="245"/>
    </location>
</feature>
<dbReference type="GO" id="GO:0005634">
    <property type="term" value="C:nucleus"/>
    <property type="evidence" value="ECO:0007669"/>
    <property type="project" value="UniProtKB-SubCell"/>
</dbReference>
<comment type="subcellular location">
    <subcellularLocation>
        <location evidence="1">Nucleus</location>
    </subcellularLocation>
</comment>
<evidence type="ECO:0000313" key="5">
    <source>
        <dbReference type="EMBL" id="PHT25925.1"/>
    </source>
</evidence>
<dbReference type="PANTHER" id="PTHR12585:SF55">
    <property type="entry name" value="SISTER CHROMATID COHESION 1 PROTEIN 3"/>
    <property type="match status" value="1"/>
</dbReference>
<dbReference type="CDD" id="cd21793">
    <property type="entry name" value="Rad21_Rec8_M_AtSYN1-like"/>
    <property type="match status" value="1"/>
</dbReference>
<sequence>MTNINIWTRSTTPPIEPPKITPMPGRPGKNRKKAKDAVVKKKFGKATRKGRKMTCSVCKCIGHNKKGCPTLKKDFSSSCGSQPSVQASTSTAAAAAVRDANASAAAEEMSVNAKSSKRRPAGRPSNVHSAPRCSGRPGNAHSAPTTVGATATQSTTQQSTSGIGSQKRKTSTTLRGSANLAYKRSRQKKTKETDLIMDPSLSFALRQSAFLLLGVARVHKKQVEYLLQEYKSLQMGIRKVFLPTNSTHALCHSIILPTTFELDSLDIENELDLNRFEDPHVKSREEITLEEDQMPTHDQDEYVAIFVEEDRENNLSESGEASGFGASSDPSNTDDHPPQDTLEIETIRDAVHDHGSEHDPLWTVKLEGYHIQQCSETGRLLDDASALKRRRKIAPSTSLEIWNLNKRSKKDGMLFQPLITGLCDYLCNIYKKDFISAKIKMTSSSEEEDHAEPGGTPPGNDLGTAIENLCDTIPMEMPSPSRSGDFTPLTWYNEGLDVENTILPDIPEFDSPAGVCSIC</sequence>
<evidence type="ECO:0000259" key="4">
    <source>
        <dbReference type="Pfam" id="PF04825"/>
    </source>
</evidence>
<organism evidence="5">
    <name type="scientific">Capsicum baccatum</name>
    <name type="common">Peruvian pepper</name>
    <dbReference type="NCBI Taxonomy" id="33114"/>
    <lineage>
        <taxon>Eukaryota</taxon>
        <taxon>Viridiplantae</taxon>
        <taxon>Streptophyta</taxon>
        <taxon>Embryophyta</taxon>
        <taxon>Tracheophyta</taxon>
        <taxon>Spermatophyta</taxon>
        <taxon>Magnoliopsida</taxon>
        <taxon>eudicotyledons</taxon>
        <taxon>Gunneridae</taxon>
        <taxon>Pentapetalae</taxon>
        <taxon>asterids</taxon>
        <taxon>lamiids</taxon>
        <taxon>Solanales</taxon>
        <taxon>Solanaceae</taxon>
        <taxon>Solanoideae</taxon>
        <taxon>Capsiceae</taxon>
        <taxon>Capsicum</taxon>
    </lineage>
</organism>
<feature type="compositionally biased region" description="Low complexity" evidence="3">
    <location>
        <begin position="145"/>
        <end position="165"/>
    </location>
</feature>
<name>A0A2G2UYV4_CAPBA</name>